<accession>A0A382YFD0</accession>
<sequence length="192" mass="20934">VLFLGASGLIGPYLIPGLVDHYDLCLADVKPHPEGIDIDHVDVRDYAQVLEAARGCDAIMNFTVVRNDPVDSFQVNTIGAWNVMKAAVELGIRRIVHSGPQAVRSCYDTDFGVDDAPAAPGTGHYAITKWLSAEICRVFSQKHDMQTAYFVFNGLGPAPEAPISEPADTPTFVVVWEDLQHVCRLALEVESL</sequence>
<feature type="domain" description="NAD-dependent epimerase/dehydratase" evidence="1">
    <location>
        <begin position="1"/>
        <end position="158"/>
    </location>
</feature>
<reference evidence="2" key="1">
    <citation type="submission" date="2018-05" db="EMBL/GenBank/DDBJ databases">
        <authorList>
            <person name="Lanie J.A."/>
            <person name="Ng W.-L."/>
            <person name="Kazmierczak K.M."/>
            <person name="Andrzejewski T.M."/>
            <person name="Davidsen T.M."/>
            <person name="Wayne K.J."/>
            <person name="Tettelin H."/>
            <person name="Glass J.I."/>
            <person name="Rusch D."/>
            <person name="Podicherti R."/>
            <person name="Tsui H.-C.T."/>
            <person name="Winkler M.E."/>
        </authorList>
    </citation>
    <scope>NUCLEOTIDE SEQUENCE</scope>
</reference>
<dbReference type="InterPro" id="IPR036291">
    <property type="entry name" value="NAD(P)-bd_dom_sf"/>
</dbReference>
<dbReference type="AlphaFoldDB" id="A0A382YFD0"/>
<name>A0A382YFD0_9ZZZZ</name>
<evidence type="ECO:0000313" key="2">
    <source>
        <dbReference type="EMBL" id="SVD81679.1"/>
    </source>
</evidence>
<dbReference type="InterPro" id="IPR001509">
    <property type="entry name" value="Epimerase_deHydtase"/>
</dbReference>
<dbReference type="Pfam" id="PF01370">
    <property type="entry name" value="Epimerase"/>
    <property type="match status" value="1"/>
</dbReference>
<feature type="non-terminal residue" evidence="2">
    <location>
        <position position="192"/>
    </location>
</feature>
<dbReference type="SUPFAM" id="SSF51735">
    <property type="entry name" value="NAD(P)-binding Rossmann-fold domains"/>
    <property type="match status" value="1"/>
</dbReference>
<proteinExistence type="predicted"/>
<dbReference type="EMBL" id="UINC01175188">
    <property type="protein sequence ID" value="SVD81679.1"/>
    <property type="molecule type" value="Genomic_DNA"/>
</dbReference>
<gene>
    <name evidence="2" type="ORF">METZ01_LOCUS434533</name>
</gene>
<protein>
    <recommendedName>
        <fullName evidence="1">NAD-dependent epimerase/dehydratase domain-containing protein</fullName>
    </recommendedName>
</protein>
<evidence type="ECO:0000259" key="1">
    <source>
        <dbReference type="Pfam" id="PF01370"/>
    </source>
</evidence>
<organism evidence="2">
    <name type="scientific">marine metagenome</name>
    <dbReference type="NCBI Taxonomy" id="408172"/>
    <lineage>
        <taxon>unclassified sequences</taxon>
        <taxon>metagenomes</taxon>
        <taxon>ecological metagenomes</taxon>
    </lineage>
</organism>
<feature type="non-terminal residue" evidence="2">
    <location>
        <position position="1"/>
    </location>
</feature>
<dbReference type="Gene3D" id="3.40.50.720">
    <property type="entry name" value="NAD(P)-binding Rossmann-like Domain"/>
    <property type="match status" value="1"/>
</dbReference>